<feature type="domain" description="Immune inhibitor A-like metallopeptidase VEG" evidence="4">
    <location>
        <begin position="577"/>
        <end position="735"/>
    </location>
</feature>
<dbReference type="Proteomes" id="UP000234206">
    <property type="component" value="Unassembled WGS sequence"/>
</dbReference>
<dbReference type="InterPro" id="IPR048665">
    <property type="entry name" value="InhA-like_VEG"/>
</dbReference>
<dbReference type="Pfam" id="PF20773">
    <property type="entry name" value="InhA-like_MAM"/>
    <property type="match status" value="1"/>
</dbReference>
<dbReference type="NCBIfam" id="TIGR03296">
    <property type="entry name" value="M6dom_TIGR03296"/>
    <property type="match status" value="1"/>
</dbReference>
<comment type="caution">
    <text evidence="5">The sequence shown here is derived from an EMBL/GenBank/DDBJ whole genome shotgun (WGS) entry which is preliminary data.</text>
</comment>
<organism evidence="5 6">
    <name type="scientific">Kytococcus schroeteri</name>
    <dbReference type="NCBI Taxonomy" id="138300"/>
    <lineage>
        <taxon>Bacteria</taxon>
        <taxon>Bacillati</taxon>
        <taxon>Actinomycetota</taxon>
        <taxon>Actinomycetes</taxon>
        <taxon>Micrococcales</taxon>
        <taxon>Kytococcaceae</taxon>
        <taxon>Kytococcus</taxon>
    </lineage>
</organism>
<dbReference type="InterPro" id="IPR051922">
    <property type="entry name" value="Bact_Sporulation_Assoc"/>
</dbReference>
<evidence type="ECO:0000256" key="2">
    <source>
        <dbReference type="SAM" id="SignalP"/>
    </source>
</evidence>
<keyword evidence="6" id="KW-1185">Reference proteome</keyword>
<proteinExistence type="predicted"/>
<feature type="region of interest" description="Disordered" evidence="1">
    <location>
        <begin position="109"/>
        <end position="137"/>
    </location>
</feature>
<dbReference type="RefSeq" id="WP_101849451.1">
    <property type="nucleotide sequence ID" value="NZ_PKIZ01000008.1"/>
</dbReference>
<dbReference type="GO" id="GO:0006508">
    <property type="term" value="P:proteolysis"/>
    <property type="evidence" value="ECO:0007669"/>
    <property type="project" value="InterPro"/>
</dbReference>
<accession>A0A2I1PB37</accession>
<dbReference type="OrthoDB" id="275270at2"/>
<keyword evidence="2" id="KW-0732">Signal</keyword>
<reference evidence="5 6" key="1">
    <citation type="submission" date="2017-12" db="EMBL/GenBank/DDBJ databases">
        <title>Phylogenetic diversity of female urinary microbiome.</title>
        <authorList>
            <person name="Thomas-White K."/>
            <person name="Wolfe A.J."/>
        </authorList>
    </citation>
    <scope>NUCLEOTIDE SEQUENCE [LARGE SCALE GENOMIC DNA]</scope>
    <source>
        <strain evidence="5 6">UMB1298</strain>
    </source>
</reference>
<evidence type="ECO:0000256" key="1">
    <source>
        <dbReference type="SAM" id="MobiDB-lite"/>
    </source>
</evidence>
<dbReference type="SUPFAM" id="SSF55486">
    <property type="entry name" value="Metalloproteases ('zincins'), catalytic domain"/>
    <property type="match status" value="1"/>
</dbReference>
<dbReference type="PANTHER" id="PTHR30032:SF8">
    <property type="entry name" value="GERMINATION-SPECIFIC N-ACETYLMURAMOYL-L-ALANINE AMIDASE"/>
    <property type="match status" value="1"/>
</dbReference>
<evidence type="ECO:0000259" key="4">
    <source>
        <dbReference type="Pfam" id="PF20774"/>
    </source>
</evidence>
<feature type="chain" id="PRO_5014185146" evidence="2">
    <location>
        <begin position="25"/>
        <end position="1067"/>
    </location>
</feature>
<protein>
    <submittedName>
        <fullName evidence="5">Uncharacterized protein</fullName>
    </submittedName>
</protein>
<dbReference type="Gene3D" id="2.60.120.260">
    <property type="entry name" value="Galactose-binding domain-like"/>
    <property type="match status" value="1"/>
</dbReference>
<gene>
    <name evidence="5" type="ORF">CYJ76_05215</name>
</gene>
<dbReference type="Pfam" id="PF20774">
    <property type="entry name" value="InhA-like_VEG"/>
    <property type="match status" value="1"/>
</dbReference>
<dbReference type="EMBL" id="PKIZ01000008">
    <property type="protein sequence ID" value="PKZ41856.1"/>
    <property type="molecule type" value="Genomic_DNA"/>
</dbReference>
<feature type="compositionally biased region" description="Basic and acidic residues" evidence="1">
    <location>
        <begin position="33"/>
        <end position="52"/>
    </location>
</feature>
<dbReference type="GO" id="GO:0008233">
    <property type="term" value="F:peptidase activity"/>
    <property type="evidence" value="ECO:0007669"/>
    <property type="project" value="InterPro"/>
</dbReference>
<feature type="region of interest" description="Disordered" evidence="1">
    <location>
        <begin position="29"/>
        <end position="52"/>
    </location>
</feature>
<feature type="signal peptide" evidence="2">
    <location>
        <begin position="1"/>
        <end position="24"/>
    </location>
</feature>
<dbReference type="Pfam" id="PF04122">
    <property type="entry name" value="CW_binding_2"/>
    <property type="match status" value="3"/>
</dbReference>
<dbReference type="InterPro" id="IPR007253">
    <property type="entry name" value="Cell_wall-bd_2"/>
</dbReference>
<dbReference type="InterPro" id="IPR008757">
    <property type="entry name" value="Peptidase_M6-like_domain"/>
</dbReference>
<dbReference type="PANTHER" id="PTHR30032">
    <property type="entry name" value="N-ACETYLMURAMOYL-L-ALANINE AMIDASE-RELATED"/>
    <property type="match status" value="1"/>
</dbReference>
<name>A0A2I1PB37_9MICO</name>
<evidence type="ECO:0000313" key="5">
    <source>
        <dbReference type="EMBL" id="PKZ41856.1"/>
    </source>
</evidence>
<evidence type="ECO:0000313" key="6">
    <source>
        <dbReference type="Proteomes" id="UP000234206"/>
    </source>
</evidence>
<sequence length="1067" mass="114347">MFARTTRLSGAALVAFATATVPFAQVSAVPSQDDARSQEHRQDDFSHPLGDKQRALQKKAVNQLMRGEAKVVTRNGSRSIQLGTGKDAQYVQYDVERQENVLTFLTEFGDKTDPAKGGTPGPLHNQIPEPDRSQDNSTVWRKDFNTSYYEELMLGEENSFRDFFRKQSSGRFDVDAKVYDWVKLPYNEARYGANSDDPMVEAEGYWSYIRDSAQAWYDAQVAQGKTSEQIAAELAEFDKWDRYDYDGDGDFNEPDGYIDHFQAVHAGEDESAGGGAQGEDAIWAHRWYAFPTDAGKKGPEGNLAGGVPIGDTGLWIGDYTTEPENGGVGVFVHEFSHDLGLPDYYDTSGGDNGVAYWSLMSAGSWLNDGKAIGDSAGFMGPKEKLQLGWLDYQVVKPGENVTKTLGPAFASTKNPQAVVVPLPTQKITEEYNTPFEGSKEFWGGAEDNLNSSMTKHLDLSGAKSASVSAKLEAFIEQDYDYLYFEVSTDGGATWTKLDEQTGFSDGWVDLNYDLSSYAGKQIDVRFRAQNDGGLNENGAFLDNVTTTVDGVAEVDGAEGASTWELKGFTVIDGTVTRDAEHAFLMENRQYGSYDDTLRTGPYNFGFGEARPNWVERYPYQNGMLVWYSNDAYLDNNTGEHPGGGQALPVDANPQPLAWNGGGLMRQKTQSFDATFGLERTDAVTLHHDGQATTIPSRPGVPVFFDSGANAYYSSANPQNSVKLPGSKVRAEVIGTEGDTMQVCFGAADQCQTATPDATVDRWAGKDRYATAAEVARQFDAADTVYLASGTGFADALSGAPAAANGVAPRSLPAQDGQDAPVLLTRTDRIPADTLKAIEDLGASKVVILGGEAAVSAKVAGELEAEGLDVARVAGTDRYETSANVATMFGNNVDTLYVASGEDRAFADALTGGALAGAQDAPVLLTRPDKADAVTKEAVAALNPKRVVVLGGPAAVSDAVYAELGGTERLAGSDRYGTSAAVAAQFDKDPNRALVASGADFPDALTGGAYAGVQHLPLVLTHLDRLPALSKAALDAVSPQDVAIIGGTAAVVQTVEDQLNELLTGWVR</sequence>
<dbReference type="AlphaFoldDB" id="A0A2I1PB37"/>
<feature type="domain" description="Peptidase M6-like" evidence="3">
    <location>
        <begin position="88"/>
        <end position="377"/>
    </location>
</feature>
<dbReference type="Gene3D" id="3.40.50.12090">
    <property type="match status" value="2"/>
</dbReference>
<dbReference type="Pfam" id="PF05547">
    <property type="entry name" value="Peptidase_M6"/>
    <property type="match status" value="1"/>
</dbReference>
<evidence type="ECO:0000259" key="3">
    <source>
        <dbReference type="Pfam" id="PF05547"/>
    </source>
</evidence>